<protein>
    <submittedName>
        <fullName evidence="9">Uncharacterized protein</fullName>
    </submittedName>
</protein>
<name>A0A2T3YU34_TRIA4</name>
<feature type="transmembrane region" description="Helical" evidence="8">
    <location>
        <begin position="288"/>
        <end position="306"/>
    </location>
</feature>
<evidence type="ECO:0000313" key="9">
    <source>
        <dbReference type="EMBL" id="PTB36090.1"/>
    </source>
</evidence>
<evidence type="ECO:0000256" key="1">
    <source>
        <dbReference type="ARBA" id="ARBA00004141"/>
    </source>
</evidence>
<dbReference type="PANTHER" id="PTHR31806:SF7">
    <property type="entry name" value="TRANSPORTER, PUTATIVE (AFU_ORTHOLOGUE AFUA_2G04690)-RELATED"/>
    <property type="match status" value="1"/>
</dbReference>
<dbReference type="AlphaFoldDB" id="A0A2T3YU34"/>
<feature type="transmembrane region" description="Helical" evidence="8">
    <location>
        <begin position="254"/>
        <end position="276"/>
    </location>
</feature>
<dbReference type="PIRSF" id="PIRSF002744">
    <property type="entry name" value="Pur-cyt_permease"/>
    <property type="match status" value="1"/>
</dbReference>
<feature type="transmembrane region" description="Helical" evidence="8">
    <location>
        <begin position="454"/>
        <end position="473"/>
    </location>
</feature>
<accession>A0A2T3YU34</accession>
<dbReference type="GO" id="GO:0022857">
    <property type="term" value="F:transmembrane transporter activity"/>
    <property type="evidence" value="ECO:0007669"/>
    <property type="project" value="InterPro"/>
</dbReference>
<feature type="transmembrane region" description="Helical" evidence="8">
    <location>
        <begin position="121"/>
        <end position="144"/>
    </location>
</feature>
<keyword evidence="5 8" id="KW-1133">Transmembrane helix</keyword>
<reference evidence="9 10" key="1">
    <citation type="submission" date="2016-07" db="EMBL/GenBank/DDBJ databases">
        <title>Multiple horizontal gene transfer events from other fungi enriched the ability of initially mycotrophic Trichoderma (Ascomycota) to feed on dead plant biomass.</title>
        <authorList>
            <consortium name="DOE Joint Genome Institute"/>
            <person name="Aerts A."/>
            <person name="Atanasova L."/>
            <person name="Chenthamara K."/>
            <person name="Zhang J."/>
            <person name="Grujic M."/>
            <person name="Henrissat B."/>
            <person name="Kuo A."/>
            <person name="Salamov A."/>
            <person name="Lipzen A."/>
            <person name="Labutti K."/>
            <person name="Barry K."/>
            <person name="Miao Y."/>
            <person name="Rahimi M.J."/>
            <person name="Shen Q."/>
            <person name="Grigoriev I.V."/>
            <person name="Kubicek C.P."/>
            <person name="Druzhinina I.S."/>
        </authorList>
    </citation>
    <scope>NUCLEOTIDE SEQUENCE [LARGE SCALE GENOMIC DNA]</scope>
    <source>
        <strain evidence="9 10">CBS 433.97</strain>
    </source>
</reference>
<evidence type="ECO:0000256" key="2">
    <source>
        <dbReference type="ARBA" id="ARBA00008974"/>
    </source>
</evidence>
<keyword evidence="10" id="KW-1185">Reference proteome</keyword>
<feature type="transmembrane region" description="Helical" evidence="8">
    <location>
        <begin position="359"/>
        <end position="376"/>
    </location>
</feature>
<organism evidence="9 10">
    <name type="scientific">Trichoderma asperellum (strain ATCC 204424 / CBS 433.97 / NBRC 101777)</name>
    <dbReference type="NCBI Taxonomy" id="1042311"/>
    <lineage>
        <taxon>Eukaryota</taxon>
        <taxon>Fungi</taxon>
        <taxon>Dikarya</taxon>
        <taxon>Ascomycota</taxon>
        <taxon>Pezizomycotina</taxon>
        <taxon>Sordariomycetes</taxon>
        <taxon>Hypocreomycetidae</taxon>
        <taxon>Hypocreales</taxon>
        <taxon>Hypocreaceae</taxon>
        <taxon>Trichoderma</taxon>
    </lineage>
</organism>
<keyword evidence="6 7" id="KW-0472">Membrane</keyword>
<proteinExistence type="inferred from homology"/>
<evidence type="ECO:0000256" key="4">
    <source>
        <dbReference type="ARBA" id="ARBA00022692"/>
    </source>
</evidence>
<feature type="transmembrane region" description="Helical" evidence="8">
    <location>
        <begin position="93"/>
        <end position="115"/>
    </location>
</feature>
<evidence type="ECO:0000256" key="6">
    <source>
        <dbReference type="ARBA" id="ARBA00023136"/>
    </source>
</evidence>
<dbReference type="InterPro" id="IPR001248">
    <property type="entry name" value="Pur-cyt_permease"/>
</dbReference>
<dbReference type="STRING" id="1042311.A0A2T3YU34"/>
<keyword evidence="4 8" id="KW-0812">Transmembrane</keyword>
<evidence type="ECO:0000256" key="7">
    <source>
        <dbReference type="PIRNR" id="PIRNR002744"/>
    </source>
</evidence>
<dbReference type="Gene3D" id="1.10.4160.10">
    <property type="entry name" value="Hydantoin permease"/>
    <property type="match status" value="1"/>
</dbReference>
<evidence type="ECO:0000256" key="8">
    <source>
        <dbReference type="SAM" id="Phobius"/>
    </source>
</evidence>
<comment type="subcellular location">
    <subcellularLocation>
        <location evidence="1">Membrane</location>
        <topology evidence="1">Multi-pass membrane protein</topology>
    </subcellularLocation>
</comment>
<comment type="similarity">
    <text evidence="2 7">Belongs to the purine-cytosine permease (2.A.39) family.</text>
</comment>
<sequence>MPFLKRDVNAMAAMLSQDSSTNAKKQAHRPGDSITIETALSPIIIQQDESLAKLLRRLHQFEKNLDRRVGIETQGVDQIPEEKRTPPSILNTFFMWWSMTMHVGTLQIGLLGPLFGLSLPLSVAGTVIGCFLGALCPSFTGTLGPKIFFWISGGQNLLNVTASIGFSVVNLVVCGQLLSAVSDYKLTVDVGVIIIQVLSYTISVFGFTFIHRFEKFSWVWIFVFLSILLAQTVPRLNSSSSSVSMAQDGIAGPFLSFIAINFSSASGWSPIVADYYCNYSSNTPTWKVFLLTVFGIGIPTIFTTVIRSCVGELAFNSSDSIYSEAFSKHGPGGLLQTVYHPIGFSKFTLGDYFHAIPRLLWPLFVAIVSAVLAMAGKDSLAAVVQNFVSLLGYWTTRGSGYDIDAWDQPRQLSMGIGAVVSLLAGYLAGGVVGMNQMWYVGPIAAKFGSPGGDVGEFLAAAFTCSIYIILRAAEKRILGK</sequence>
<feature type="transmembrane region" description="Helical" evidence="8">
    <location>
        <begin position="190"/>
        <end position="210"/>
    </location>
</feature>
<keyword evidence="3 7" id="KW-0813">Transport</keyword>
<evidence type="ECO:0000256" key="5">
    <source>
        <dbReference type="ARBA" id="ARBA00022989"/>
    </source>
</evidence>
<feature type="transmembrane region" description="Helical" evidence="8">
    <location>
        <begin position="156"/>
        <end position="178"/>
    </location>
</feature>
<dbReference type="PANTHER" id="PTHR31806">
    <property type="entry name" value="PURINE-CYTOSINE PERMEASE FCY2-RELATED"/>
    <property type="match status" value="1"/>
</dbReference>
<evidence type="ECO:0000256" key="3">
    <source>
        <dbReference type="ARBA" id="ARBA00022448"/>
    </source>
</evidence>
<dbReference type="Pfam" id="PF02133">
    <property type="entry name" value="Transp_cyt_pur"/>
    <property type="match status" value="1"/>
</dbReference>
<dbReference type="OrthoDB" id="5428495at2759"/>
<evidence type="ECO:0000313" key="10">
    <source>
        <dbReference type="Proteomes" id="UP000240493"/>
    </source>
</evidence>
<feature type="transmembrane region" description="Helical" evidence="8">
    <location>
        <begin position="217"/>
        <end position="234"/>
    </location>
</feature>
<dbReference type="EMBL" id="KZ679271">
    <property type="protein sequence ID" value="PTB36090.1"/>
    <property type="molecule type" value="Genomic_DNA"/>
</dbReference>
<dbReference type="InterPro" id="IPR026030">
    <property type="entry name" value="Pur-cyt_permease_Fcy2/21/22"/>
</dbReference>
<dbReference type="GO" id="GO:0005886">
    <property type="term" value="C:plasma membrane"/>
    <property type="evidence" value="ECO:0007669"/>
    <property type="project" value="TreeGrafter"/>
</dbReference>
<dbReference type="GO" id="GO:0000329">
    <property type="term" value="C:fungal-type vacuole membrane"/>
    <property type="evidence" value="ECO:0007669"/>
    <property type="project" value="TreeGrafter"/>
</dbReference>
<gene>
    <name evidence="9" type="ORF">M441DRAFT_73460</name>
</gene>
<dbReference type="Proteomes" id="UP000240493">
    <property type="component" value="Unassembled WGS sequence"/>
</dbReference>
<feature type="transmembrane region" description="Helical" evidence="8">
    <location>
        <begin position="412"/>
        <end position="434"/>
    </location>
</feature>